<organism evidence="23">
    <name type="scientific">Brassica napus</name>
    <name type="common">Rape</name>
    <dbReference type="NCBI Taxonomy" id="3708"/>
    <lineage>
        <taxon>Eukaryota</taxon>
        <taxon>Viridiplantae</taxon>
        <taxon>Streptophyta</taxon>
        <taxon>Embryophyta</taxon>
        <taxon>Tracheophyta</taxon>
        <taxon>Spermatophyta</taxon>
        <taxon>Magnoliopsida</taxon>
        <taxon>eudicotyledons</taxon>
        <taxon>Gunneridae</taxon>
        <taxon>Pentapetalae</taxon>
        <taxon>rosids</taxon>
        <taxon>malvids</taxon>
        <taxon>Brassicales</taxon>
        <taxon>Brassicaceae</taxon>
        <taxon>Brassiceae</taxon>
        <taxon>Brassica</taxon>
    </lineage>
</organism>
<evidence type="ECO:0000256" key="15">
    <source>
        <dbReference type="ARBA" id="ARBA00023027"/>
    </source>
</evidence>
<evidence type="ECO:0000256" key="17">
    <source>
        <dbReference type="ARBA" id="ARBA00023136"/>
    </source>
</evidence>
<comment type="catalytic activity">
    <reaction evidence="21">
        <text>a plastoquinone + NADH + (n+1) H(+)(in) = a plastoquinol + NAD(+) + n H(+)(out)</text>
        <dbReference type="Rhea" id="RHEA:42608"/>
        <dbReference type="Rhea" id="RHEA-COMP:9561"/>
        <dbReference type="Rhea" id="RHEA-COMP:9562"/>
        <dbReference type="ChEBI" id="CHEBI:15378"/>
        <dbReference type="ChEBI" id="CHEBI:17757"/>
        <dbReference type="ChEBI" id="CHEBI:57540"/>
        <dbReference type="ChEBI" id="CHEBI:57945"/>
        <dbReference type="ChEBI" id="CHEBI:62192"/>
    </reaction>
</comment>
<feature type="transmembrane region" description="Helical" evidence="22">
    <location>
        <begin position="146"/>
        <end position="166"/>
    </location>
</feature>
<keyword evidence="14 22" id="KW-1133">Transmembrane helix</keyword>
<evidence type="ECO:0000256" key="6">
    <source>
        <dbReference type="ARBA" id="ARBA00022448"/>
    </source>
</evidence>
<evidence type="ECO:0000256" key="5">
    <source>
        <dbReference type="ARBA" id="ARBA00018131"/>
    </source>
</evidence>
<feature type="transmembrane region" description="Helical" evidence="22">
    <location>
        <begin position="120"/>
        <end position="139"/>
    </location>
</feature>
<comment type="similarity">
    <text evidence="3">Belongs to the complex I subunit 6 family.</text>
</comment>
<dbReference type="Pfam" id="PF00499">
    <property type="entry name" value="Oxidored_q3"/>
    <property type="match status" value="1"/>
</dbReference>
<keyword evidence="17 22" id="KW-0472">Membrane</keyword>
<evidence type="ECO:0000256" key="16">
    <source>
        <dbReference type="ARBA" id="ARBA00023078"/>
    </source>
</evidence>
<evidence type="ECO:0000256" key="10">
    <source>
        <dbReference type="ARBA" id="ARBA00022719"/>
    </source>
</evidence>
<reference evidence="23" key="1">
    <citation type="submission" date="2021-01" db="EMBL/GenBank/DDBJ databases">
        <authorList>
            <consortium name="Genoscope - CEA"/>
            <person name="William W."/>
        </authorList>
    </citation>
    <scope>NUCLEOTIDE SEQUENCE</scope>
</reference>
<dbReference type="AlphaFoldDB" id="A0A816JTL1"/>
<gene>
    <name evidence="23" type="ORF">DARMORV10_C02P24280.1</name>
</gene>
<keyword evidence="9 22" id="KW-0812">Transmembrane</keyword>
<evidence type="ECO:0000256" key="3">
    <source>
        <dbReference type="ARBA" id="ARBA00005698"/>
    </source>
</evidence>
<evidence type="ECO:0000256" key="13">
    <source>
        <dbReference type="ARBA" id="ARBA00022967"/>
    </source>
</evidence>
<keyword evidence="15" id="KW-0520">NAD</keyword>
<dbReference type="EMBL" id="HG994366">
    <property type="protein sequence ID" value="CAF1904242.1"/>
    <property type="molecule type" value="Genomic_DNA"/>
</dbReference>
<evidence type="ECO:0000256" key="7">
    <source>
        <dbReference type="ARBA" id="ARBA00022528"/>
    </source>
</evidence>
<dbReference type="InterPro" id="IPR042106">
    <property type="entry name" value="Nuo/plastoQ_OxRdtase_6_NuoJ"/>
</dbReference>
<keyword evidence="8" id="KW-0934">Plastid</keyword>
<protein>
    <recommendedName>
        <fullName evidence="5">NAD(P)H-quinone oxidoreductase subunit 6, chloroplastic</fullName>
    </recommendedName>
    <alternativeName>
        <fullName evidence="19">NAD(P)H dehydrogenase subunit 6</fullName>
    </alternativeName>
    <alternativeName>
        <fullName evidence="18">NADH-plastoquinone oxidoreductase subunit 6</fullName>
    </alternativeName>
</protein>
<keyword evidence="7" id="KW-0150">Chloroplast</keyword>
<dbReference type="Gene3D" id="1.20.120.1200">
    <property type="entry name" value="NADH-ubiquinone/plastoquinone oxidoreductase chain 6, subunit NuoJ"/>
    <property type="match status" value="1"/>
</dbReference>
<evidence type="ECO:0000256" key="9">
    <source>
        <dbReference type="ARBA" id="ARBA00022692"/>
    </source>
</evidence>
<name>A0A816JTL1_BRANA</name>
<dbReference type="GO" id="GO:0048038">
    <property type="term" value="F:quinone binding"/>
    <property type="evidence" value="ECO:0007669"/>
    <property type="project" value="UniProtKB-KW"/>
</dbReference>
<evidence type="ECO:0000256" key="8">
    <source>
        <dbReference type="ARBA" id="ARBA00022640"/>
    </source>
</evidence>
<feature type="transmembrane region" description="Helical" evidence="22">
    <location>
        <begin position="78"/>
        <end position="100"/>
    </location>
</feature>
<evidence type="ECO:0000256" key="4">
    <source>
        <dbReference type="ARBA" id="ARBA00011199"/>
    </source>
</evidence>
<evidence type="ECO:0000256" key="19">
    <source>
        <dbReference type="ARBA" id="ARBA00031648"/>
    </source>
</evidence>
<feature type="transmembrane region" description="Helical" evidence="22">
    <location>
        <begin position="203"/>
        <end position="224"/>
    </location>
</feature>
<feature type="transmembrane region" description="Helical" evidence="22">
    <location>
        <begin position="38"/>
        <end position="58"/>
    </location>
</feature>
<evidence type="ECO:0000256" key="18">
    <source>
        <dbReference type="ARBA" id="ARBA00029875"/>
    </source>
</evidence>
<keyword evidence="6" id="KW-0813">Transport</keyword>
<keyword evidence="13" id="KW-1278">Translocase</keyword>
<comment type="subcellular location">
    <subcellularLocation>
        <location evidence="2">Plastid</location>
        <location evidence="2">Chloroplast thylakoid membrane</location>
        <topology evidence="2">Multi-pass membrane protein</topology>
    </subcellularLocation>
</comment>
<evidence type="ECO:0000256" key="14">
    <source>
        <dbReference type="ARBA" id="ARBA00022989"/>
    </source>
</evidence>
<comment type="subunit">
    <text evidence="4">NDH is composed of at least 16 different subunits, 5 of which are encoded in the nucleus.</text>
</comment>
<comment type="catalytic activity">
    <reaction evidence="20">
        <text>a plastoquinone + NADPH + (n+1) H(+)(in) = a plastoquinol + NADP(+) + n H(+)(out)</text>
        <dbReference type="Rhea" id="RHEA:42612"/>
        <dbReference type="Rhea" id="RHEA-COMP:9561"/>
        <dbReference type="Rhea" id="RHEA-COMP:9562"/>
        <dbReference type="ChEBI" id="CHEBI:15378"/>
        <dbReference type="ChEBI" id="CHEBI:17757"/>
        <dbReference type="ChEBI" id="CHEBI:57783"/>
        <dbReference type="ChEBI" id="CHEBI:58349"/>
        <dbReference type="ChEBI" id="CHEBI:62192"/>
    </reaction>
</comment>
<dbReference type="GO" id="GO:0008137">
    <property type="term" value="F:NADH dehydrogenase (ubiquinone) activity"/>
    <property type="evidence" value="ECO:0007669"/>
    <property type="project" value="InterPro"/>
</dbReference>
<comment type="function">
    <text evidence="1">NDH shuttles electrons from NAD(P)H:plastoquinone, via FMN and iron-sulfur (Fe-S) centers, to quinones in the photosynthetic chain and possibly in a chloroplast respiratory chain. The immediate electron acceptor for the enzyme in this species is believed to be plastoquinone. Couples the redox reaction to proton translocation, and thus conserves the redox energy in a proton gradient.</text>
</comment>
<evidence type="ECO:0000256" key="11">
    <source>
        <dbReference type="ARBA" id="ARBA00022857"/>
    </source>
</evidence>
<sequence length="251" mass="28700">MYLITMSNGYFIGLFELMSSLRDLPYYQQEDWTSKVEILAVACILYAIVITSMQPFGVQFSTAMCISKSKRILHLKPWLHVFGPMFSCFLMSQEIMLLLNGSLPSSEDVINPLSFRLDEFVSRPGLALLAGGIGVVLLPNPIFSEFYLGFVLVYISLLYILENSYFVASAQLLIYVEAINVILFTVMFMNNSEYFIDLNMWNVGNEITSPVCTTILFSLIAMIFDRSWYMVIWTIRLNQILEQNLISNSNK</sequence>
<dbReference type="PANTHER" id="PTHR48479">
    <property type="entry name" value="NAD(P)H-QUINONE OXIDOREDUCTASE SUBUNIT 6, CHLOROPLASTIC"/>
    <property type="match status" value="1"/>
</dbReference>
<evidence type="ECO:0000256" key="2">
    <source>
        <dbReference type="ARBA" id="ARBA00004454"/>
    </source>
</evidence>
<evidence type="ECO:0000256" key="20">
    <source>
        <dbReference type="ARBA" id="ARBA00047726"/>
    </source>
</evidence>
<dbReference type="PANTHER" id="PTHR48479:SF1">
    <property type="entry name" value="NAD(P)H-QUINONE OXIDOREDUCTASE SUBUNIT 6, CHLOROPLASTIC"/>
    <property type="match status" value="1"/>
</dbReference>
<keyword evidence="11" id="KW-0521">NADP</keyword>
<evidence type="ECO:0000256" key="1">
    <source>
        <dbReference type="ARBA" id="ARBA00004059"/>
    </source>
</evidence>
<keyword evidence="12" id="KW-0618">Plastoquinone</keyword>
<dbReference type="InterPro" id="IPR050290">
    <property type="entry name" value="NAD(P)H-Q_Oxidoreduct_6"/>
</dbReference>
<accession>A0A816JTL1</accession>
<dbReference type="GO" id="GO:0009535">
    <property type="term" value="C:chloroplast thylakoid membrane"/>
    <property type="evidence" value="ECO:0007669"/>
    <property type="project" value="UniProtKB-SubCell"/>
</dbReference>
<keyword evidence="16" id="KW-0793">Thylakoid</keyword>
<dbReference type="InterPro" id="IPR001457">
    <property type="entry name" value="NADH_UbQ/plastoQ_OxRdtase_su6"/>
</dbReference>
<evidence type="ECO:0000256" key="22">
    <source>
        <dbReference type="SAM" id="Phobius"/>
    </source>
</evidence>
<feature type="transmembrane region" description="Helical" evidence="22">
    <location>
        <begin position="172"/>
        <end position="191"/>
    </location>
</feature>
<keyword evidence="10" id="KW-0874">Quinone</keyword>
<evidence type="ECO:0000256" key="12">
    <source>
        <dbReference type="ARBA" id="ARBA00022957"/>
    </source>
</evidence>
<proteinExistence type="inferred from homology"/>
<evidence type="ECO:0000313" key="23">
    <source>
        <dbReference type="EMBL" id="CAF1904242.1"/>
    </source>
</evidence>
<evidence type="ECO:0000256" key="21">
    <source>
        <dbReference type="ARBA" id="ARBA00048026"/>
    </source>
</evidence>
<dbReference type="Proteomes" id="UP001295469">
    <property type="component" value="Chromosome C02"/>
</dbReference>